<dbReference type="AlphaFoldDB" id="A0AAV4QDP0"/>
<evidence type="ECO:0000313" key="2">
    <source>
        <dbReference type="Proteomes" id="UP001054945"/>
    </source>
</evidence>
<gene>
    <name evidence="1" type="ORF">CEXT_63771</name>
</gene>
<evidence type="ECO:0000313" key="1">
    <source>
        <dbReference type="EMBL" id="GIY06402.1"/>
    </source>
</evidence>
<proteinExistence type="predicted"/>
<dbReference type="EMBL" id="BPLR01005956">
    <property type="protein sequence ID" value="GIY06402.1"/>
    <property type="molecule type" value="Genomic_DNA"/>
</dbReference>
<dbReference type="Proteomes" id="UP001054945">
    <property type="component" value="Unassembled WGS sequence"/>
</dbReference>
<accession>A0AAV4QDP0</accession>
<protein>
    <submittedName>
        <fullName evidence="1">Uncharacterized protein</fullName>
    </submittedName>
</protein>
<keyword evidence="2" id="KW-1185">Reference proteome</keyword>
<sequence>MWGWHGVGSPALQRRPIVLAGMRPVWEPLKYSRQHDEKQSLIFRRNSFLLVTVRRTPDLRLLCFSKLHGAPGLISVGCIPVTLNRMDENAQEEQQHAATLCGRSNWQHPIALDDYNEEVHLNGCPRECLLSFSFSLR</sequence>
<comment type="caution">
    <text evidence="1">The sequence shown here is derived from an EMBL/GenBank/DDBJ whole genome shotgun (WGS) entry which is preliminary data.</text>
</comment>
<reference evidence="1 2" key="1">
    <citation type="submission" date="2021-06" db="EMBL/GenBank/DDBJ databases">
        <title>Caerostris extrusa draft genome.</title>
        <authorList>
            <person name="Kono N."/>
            <person name="Arakawa K."/>
        </authorList>
    </citation>
    <scope>NUCLEOTIDE SEQUENCE [LARGE SCALE GENOMIC DNA]</scope>
</reference>
<name>A0AAV4QDP0_CAEEX</name>
<organism evidence="1 2">
    <name type="scientific">Caerostris extrusa</name>
    <name type="common">Bark spider</name>
    <name type="synonym">Caerostris bankana</name>
    <dbReference type="NCBI Taxonomy" id="172846"/>
    <lineage>
        <taxon>Eukaryota</taxon>
        <taxon>Metazoa</taxon>
        <taxon>Ecdysozoa</taxon>
        <taxon>Arthropoda</taxon>
        <taxon>Chelicerata</taxon>
        <taxon>Arachnida</taxon>
        <taxon>Araneae</taxon>
        <taxon>Araneomorphae</taxon>
        <taxon>Entelegynae</taxon>
        <taxon>Araneoidea</taxon>
        <taxon>Araneidae</taxon>
        <taxon>Caerostris</taxon>
    </lineage>
</organism>